<dbReference type="Proteomes" id="UP000183190">
    <property type="component" value="Unassembled WGS sequence"/>
</dbReference>
<evidence type="ECO:0000313" key="2">
    <source>
        <dbReference type="Proteomes" id="UP000183190"/>
    </source>
</evidence>
<evidence type="ECO:0000313" key="1">
    <source>
        <dbReference type="EMBL" id="SEH41497.1"/>
    </source>
</evidence>
<dbReference type="AlphaFoldDB" id="A0A1H6HZD6"/>
<dbReference type="EMBL" id="FNWV01000001">
    <property type="protein sequence ID" value="SEH41497.1"/>
    <property type="molecule type" value="Genomic_DNA"/>
</dbReference>
<name>A0A1H6HZD6_RUMFL</name>
<dbReference type="OrthoDB" id="1821489at2"/>
<protein>
    <submittedName>
        <fullName evidence="1">Uncharacterized protein</fullName>
    </submittedName>
</protein>
<organism evidence="1 2">
    <name type="scientific">Ruminococcus flavefaciens</name>
    <dbReference type="NCBI Taxonomy" id="1265"/>
    <lineage>
        <taxon>Bacteria</taxon>
        <taxon>Bacillati</taxon>
        <taxon>Bacillota</taxon>
        <taxon>Clostridia</taxon>
        <taxon>Eubacteriales</taxon>
        <taxon>Oscillospiraceae</taxon>
        <taxon>Ruminococcus</taxon>
    </lineage>
</organism>
<proteinExistence type="predicted"/>
<sequence length="180" mass="20124">MKRFAAILVALTAASCIFTGCEPKKKDIKSKEVTEQNSDSYESAIKECFDAMNSEGGGKAFYSYMYPDAALDAMKQSGEFDELVKTFNDTQAEINKNSNDKYTYAGVKESKELSEKQVSGVKSYFVELSAPYVPDIKEEALDIKEGYEVTYNYKKNDEDAGDETVIVVSLNNEGWKVITR</sequence>
<dbReference type="RefSeq" id="WP_074714326.1">
    <property type="nucleotide sequence ID" value="NZ_FNWV01000001.1"/>
</dbReference>
<dbReference type="PROSITE" id="PS51257">
    <property type="entry name" value="PROKAR_LIPOPROTEIN"/>
    <property type="match status" value="1"/>
</dbReference>
<gene>
    <name evidence="1" type="ORF">SAMN02910265_00519</name>
</gene>
<accession>A0A1H6HZD6</accession>
<reference evidence="1 2" key="1">
    <citation type="submission" date="2016-10" db="EMBL/GenBank/DDBJ databases">
        <authorList>
            <person name="de Groot N.N."/>
        </authorList>
    </citation>
    <scope>NUCLEOTIDE SEQUENCE [LARGE SCALE GENOMIC DNA]</scope>
    <source>
        <strain evidence="1 2">YAD2003</strain>
    </source>
</reference>